<dbReference type="EMBL" id="CP163435">
    <property type="protein sequence ID" value="XDQ30930.1"/>
    <property type="molecule type" value="Genomic_DNA"/>
</dbReference>
<dbReference type="AlphaFoldDB" id="A0AB39PIR6"/>
<dbReference type="RefSeq" id="WP_369241343.1">
    <property type="nucleotide sequence ID" value="NZ_CP163435.1"/>
</dbReference>
<dbReference type="PROSITE" id="PS51257">
    <property type="entry name" value="PROKAR_LIPOPROTEIN"/>
    <property type="match status" value="1"/>
</dbReference>
<evidence type="ECO:0000256" key="1">
    <source>
        <dbReference type="SAM" id="SignalP"/>
    </source>
</evidence>
<sequence>MDTITARTIHLLTALALFAAGSGALVACGEVKAEGPDVRAAEPAPKSKARARQVAAAWDGSAAAAAWRKGYYPMEETVQLPEHAFRTDADKRAYTTHSFVLRGQLPTGSPKNGQVKWESGGSLTLPVTGARTAYETLANGGDKGSHLTVTGAKLGTTTLATSRGPATVPAWLFTLKGYDTPLKQVALRPSKLPAPPIKPAAEVPGDDLWPLDHLVEAAADGRSVTVMAQHGACDDGAAVNVLETGGSVVLYASITGEKDGACTAQMLSQKVTVKLHRPIGDRILLDAFTGRPVPYGERHGRSPSWS</sequence>
<accession>A0AB39PIR6</accession>
<name>A0AB39PIR6_9ACTN</name>
<proteinExistence type="predicted"/>
<protein>
    <recommendedName>
        <fullName evidence="3">Lipoprotein</fullName>
    </recommendedName>
</protein>
<keyword evidence="1" id="KW-0732">Signal</keyword>
<feature type="signal peptide" evidence="1">
    <location>
        <begin position="1"/>
        <end position="27"/>
    </location>
</feature>
<organism evidence="2">
    <name type="scientific">Streptomyces sp. R21</name>
    <dbReference type="NCBI Taxonomy" id="3238627"/>
    <lineage>
        <taxon>Bacteria</taxon>
        <taxon>Bacillati</taxon>
        <taxon>Actinomycetota</taxon>
        <taxon>Actinomycetes</taxon>
        <taxon>Kitasatosporales</taxon>
        <taxon>Streptomycetaceae</taxon>
        <taxon>Streptomyces</taxon>
    </lineage>
</organism>
<feature type="chain" id="PRO_5044299784" description="Lipoprotein" evidence="1">
    <location>
        <begin position="28"/>
        <end position="306"/>
    </location>
</feature>
<gene>
    <name evidence="2" type="ORF">AB5J56_42275</name>
</gene>
<evidence type="ECO:0000313" key="2">
    <source>
        <dbReference type="EMBL" id="XDQ30930.1"/>
    </source>
</evidence>
<evidence type="ECO:0008006" key="3">
    <source>
        <dbReference type="Google" id="ProtNLM"/>
    </source>
</evidence>
<reference evidence="2" key="1">
    <citation type="submission" date="2024-07" db="EMBL/GenBank/DDBJ databases">
        <authorList>
            <person name="Yu S.T."/>
        </authorList>
    </citation>
    <scope>NUCLEOTIDE SEQUENCE</scope>
    <source>
        <strain evidence="2">R21</strain>
    </source>
</reference>